<dbReference type="InterPro" id="IPR030378">
    <property type="entry name" value="G_CP_dom"/>
</dbReference>
<dbReference type="InterPro" id="IPR024929">
    <property type="entry name" value="GNL2_CP_dom"/>
</dbReference>
<dbReference type="EMBL" id="GEDV01005714">
    <property type="protein sequence ID" value="JAP82843.1"/>
    <property type="molecule type" value="Transcribed_RNA"/>
</dbReference>
<dbReference type="Gene3D" id="1.10.1580.10">
    <property type="match status" value="1"/>
</dbReference>
<keyword evidence="4 7" id="KW-0539">Nucleus</keyword>
<evidence type="ECO:0000256" key="2">
    <source>
        <dbReference type="ARBA" id="ARBA00022741"/>
    </source>
</evidence>
<dbReference type="FunFam" id="3.40.50.300:FF:000559">
    <property type="entry name" value="Nuclear/nucleolar GTPase 2"/>
    <property type="match status" value="1"/>
</dbReference>
<sequence length="818" mass="90453">MAKAKRIGAKKTSSFNKGTHSLNPDRPKKSNDTTMRDKSTIKRLLMYKNSKPYRDRKGKIVKAAPYQSWVTSGTVARVAPNPKWFGNTRTVSQGALQQFQVELGQAMRDPYQVVMRQSKLPVSLLNEKAKNARVHILDTASYEATFGPKAQRKKPRISVGDLDELVQAADTSQAQHEEAKKDAPEEEPRATVRQEIMAKGQSKRIWNELYKVIDSSDVVIQVLDVRDPQGTRSPFIERFMRKEKPHKHLVFVLNKCDLVPTWVTQRWVALLSAEYPTMAFHASITNPFGKGALINLLRQFSKLHTDKRQISVGFIGYPNVGKSSVINALRSKKVCNVAPIAGETKVWQYITLMRKIYLIDCPGVVYPTGDTDTDIVLKGVVRVENIEDPQDHIPAVLDRVRPEYIVKTYKIDTWDSPEDFLERLGRRSGKLLKGGEPDISTVAKMVLNDWQRGKLPYFVKPPGGEESAGTQENAEPSGDLAVAAKVRQDLDEIRVGPQFVAEDLQAPEGIKTNPGASAKSEAKDKAPSESSSDEVEQSAAEEQQEQGSKSDLGPGGLFAESESSGDVPQGEEKVDASEGLSATAELENEEKVAKTAVKEATGGTTAEAEVHSTSEDEAKDSNDSLSVPKEVQAPSTAEKDSKASQGDAVGVPSNRPPAKKRKKSGADSQHVELCDLVGRKMAQSPWAQFLPKKKQKTKSDAPSVDKTPAAAPAPVNFEAEDFSDEDEKRERATSLVTSSGTFVVSAMAKRRKPVQEDDDVPAKRLTGKEKRRRMEAKKVRKVGHHFYDYANVKNRNRAKARKNRENQKLLSRGKIKAV</sequence>
<dbReference type="AlphaFoldDB" id="A0A131YUD5"/>
<feature type="compositionally biased region" description="Basic and acidic residues" evidence="8">
    <location>
        <begin position="23"/>
        <end position="38"/>
    </location>
</feature>
<comment type="subcellular location">
    <subcellularLocation>
        <location evidence="1 7">Nucleus</location>
        <location evidence="1 7">Nucleolus</location>
    </subcellularLocation>
</comment>
<dbReference type="InterPro" id="IPR023179">
    <property type="entry name" value="GTP-bd_ortho_bundle_sf"/>
</dbReference>
<feature type="region of interest" description="Disordered" evidence="8">
    <location>
        <begin position="685"/>
        <end position="735"/>
    </location>
</feature>
<keyword evidence="2 7" id="KW-0547">Nucleotide-binding</keyword>
<dbReference type="Pfam" id="PF01926">
    <property type="entry name" value="MMR_HSR1"/>
    <property type="match status" value="1"/>
</dbReference>
<feature type="compositionally biased region" description="Basic and acidic residues" evidence="8">
    <location>
        <begin position="175"/>
        <end position="190"/>
    </location>
</feature>
<feature type="compositionally biased region" description="Basic residues" evidence="8">
    <location>
        <begin position="769"/>
        <end position="778"/>
    </location>
</feature>
<comment type="similarity">
    <text evidence="7">Belongs to the TRAFAC class YlqF/YawG GTPase family. NOG2 subfamily.</text>
</comment>
<protein>
    <recommendedName>
        <fullName evidence="7">Nucleolar GTP-binding protein 2</fullName>
    </recommendedName>
</protein>
<dbReference type="InterPro" id="IPR006073">
    <property type="entry name" value="GTP-bd"/>
</dbReference>
<evidence type="ECO:0000256" key="5">
    <source>
        <dbReference type="ARBA" id="ARBA00054763"/>
    </source>
</evidence>
<feature type="region of interest" description="Disordered" evidence="8">
    <location>
        <begin position="499"/>
        <end position="672"/>
    </location>
</feature>
<feature type="domain" description="CP-type G" evidence="9">
    <location>
        <begin position="206"/>
        <end position="367"/>
    </location>
</feature>
<reference evidence="10" key="1">
    <citation type="journal article" date="2016" name="Ticks Tick Borne Dis.">
        <title>De novo assembly and annotation of the salivary gland transcriptome of Rhipicephalus appendiculatus male and female ticks during blood feeding.</title>
        <authorList>
            <person name="de Castro M.H."/>
            <person name="de Klerk D."/>
            <person name="Pienaar R."/>
            <person name="Latif A.A."/>
            <person name="Rees D.J."/>
            <person name="Mans B.J."/>
        </authorList>
    </citation>
    <scope>NUCLEOTIDE SEQUENCE</scope>
    <source>
        <tissue evidence="10">Salivary glands</tissue>
    </source>
</reference>
<dbReference type="Pfam" id="PF08153">
    <property type="entry name" value="NGP1NT"/>
    <property type="match status" value="1"/>
</dbReference>
<name>A0A131YUD5_RHIAP</name>
<organism evidence="10">
    <name type="scientific">Rhipicephalus appendiculatus</name>
    <name type="common">Brown ear tick</name>
    <dbReference type="NCBI Taxonomy" id="34631"/>
    <lineage>
        <taxon>Eukaryota</taxon>
        <taxon>Metazoa</taxon>
        <taxon>Ecdysozoa</taxon>
        <taxon>Arthropoda</taxon>
        <taxon>Chelicerata</taxon>
        <taxon>Arachnida</taxon>
        <taxon>Acari</taxon>
        <taxon>Parasitiformes</taxon>
        <taxon>Ixodida</taxon>
        <taxon>Ixodoidea</taxon>
        <taxon>Ixodidae</taxon>
        <taxon>Rhipicephalinae</taxon>
        <taxon>Rhipicephalus</taxon>
        <taxon>Rhipicephalus</taxon>
    </lineage>
</organism>
<dbReference type="InterPro" id="IPR012971">
    <property type="entry name" value="NOG2_N_dom"/>
</dbReference>
<feature type="compositionally biased region" description="Polar residues" evidence="8">
    <location>
        <begin position="11"/>
        <end position="22"/>
    </location>
</feature>
<dbReference type="FunFam" id="1.10.1580.10:FF:000001">
    <property type="entry name" value="Nucleolar GTP-binding protein 2"/>
    <property type="match status" value="1"/>
</dbReference>
<feature type="region of interest" description="Disordered" evidence="8">
    <location>
        <begin position="1"/>
        <end position="38"/>
    </location>
</feature>
<comment type="subunit">
    <text evidence="6">Interacts with LYAR and RPL23A. Interacts with the nuclear importin-beta receptor and, at a lower extent, with importin-alpha.</text>
</comment>
<evidence type="ECO:0000256" key="1">
    <source>
        <dbReference type="ARBA" id="ARBA00004604"/>
    </source>
</evidence>
<dbReference type="CDD" id="cd01858">
    <property type="entry name" value="NGP_1"/>
    <property type="match status" value="1"/>
</dbReference>
<evidence type="ECO:0000256" key="8">
    <source>
        <dbReference type="SAM" id="MobiDB-lite"/>
    </source>
</evidence>
<feature type="compositionally biased region" description="Basic and acidic residues" evidence="8">
    <location>
        <begin position="608"/>
        <end position="622"/>
    </location>
</feature>
<dbReference type="InterPro" id="IPR050755">
    <property type="entry name" value="TRAFAC_YlqF/YawG_RiboMat"/>
</dbReference>
<dbReference type="Gene3D" id="3.40.50.300">
    <property type="entry name" value="P-loop containing nucleotide triphosphate hydrolases"/>
    <property type="match status" value="1"/>
</dbReference>
<feature type="region of interest" description="Disordered" evidence="8">
    <location>
        <begin position="793"/>
        <end position="818"/>
    </location>
</feature>
<feature type="region of interest" description="Disordered" evidence="8">
    <location>
        <begin position="747"/>
        <end position="778"/>
    </location>
</feature>
<accession>A0A131YUD5</accession>
<dbReference type="InterPro" id="IPR027417">
    <property type="entry name" value="P-loop_NTPase"/>
</dbReference>
<evidence type="ECO:0000256" key="4">
    <source>
        <dbReference type="ARBA" id="ARBA00023242"/>
    </source>
</evidence>
<feature type="region of interest" description="Disordered" evidence="8">
    <location>
        <begin position="170"/>
        <end position="190"/>
    </location>
</feature>
<evidence type="ECO:0000256" key="6">
    <source>
        <dbReference type="ARBA" id="ARBA00065814"/>
    </source>
</evidence>
<dbReference type="SUPFAM" id="SSF52540">
    <property type="entry name" value="P-loop containing nucleoside triphosphate hydrolases"/>
    <property type="match status" value="1"/>
</dbReference>
<keyword evidence="3 7" id="KW-0342">GTP-binding</keyword>
<evidence type="ECO:0000259" key="9">
    <source>
        <dbReference type="PROSITE" id="PS51721"/>
    </source>
</evidence>
<dbReference type="PROSITE" id="PS51721">
    <property type="entry name" value="G_CP"/>
    <property type="match status" value="1"/>
</dbReference>
<evidence type="ECO:0000313" key="10">
    <source>
        <dbReference type="EMBL" id="JAP82843.1"/>
    </source>
</evidence>
<dbReference type="GO" id="GO:0005525">
    <property type="term" value="F:GTP binding"/>
    <property type="evidence" value="ECO:0007669"/>
    <property type="project" value="UniProtKB-KW"/>
</dbReference>
<evidence type="ECO:0000256" key="3">
    <source>
        <dbReference type="ARBA" id="ARBA00023134"/>
    </source>
</evidence>
<feature type="compositionally biased region" description="Low complexity" evidence="8">
    <location>
        <begin position="537"/>
        <end position="547"/>
    </location>
</feature>
<dbReference type="GO" id="GO:0005730">
    <property type="term" value="C:nucleolus"/>
    <property type="evidence" value="ECO:0007669"/>
    <property type="project" value="UniProtKB-SubCell"/>
</dbReference>
<proteinExistence type="inferred from homology"/>
<evidence type="ECO:0000256" key="7">
    <source>
        <dbReference type="RuleBase" id="RU364023"/>
    </source>
</evidence>
<dbReference type="PANTHER" id="PTHR11089">
    <property type="entry name" value="GTP-BINDING PROTEIN-RELATED"/>
    <property type="match status" value="1"/>
</dbReference>
<dbReference type="PANTHER" id="PTHR11089:SF9">
    <property type="entry name" value="NUCLEOLAR GTP-BINDING PROTEIN 2"/>
    <property type="match status" value="1"/>
</dbReference>
<comment type="function">
    <text evidence="5">GTPase that associates with pre-60S ribosomal subunits in the nucleolus and is required for their nuclear export and maturation. May promote cell proliferation possibly by increasing p53/TP53 protein levels, and consequently those of its downstream product CDKN1A/p21, and decreasing RPL23A protein levels.</text>
</comment>